<comment type="caution">
    <text evidence="3">The sequence shown here is derived from an EMBL/GenBank/DDBJ whole genome shotgun (WGS) entry which is preliminary data.</text>
</comment>
<evidence type="ECO:0000313" key="4">
    <source>
        <dbReference type="Proteomes" id="UP000619293"/>
    </source>
</evidence>
<dbReference type="RefSeq" id="WP_191838517.1">
    <property type="nucleotide sequence ID" value="NZ_BAAALB010000005.1"/>
</dbReference>
<feature type="transmembrane region" description="Helical" evidence="2">
    <location>
        <begin position="243"/>
        <end position="260"/>
    </location>
</feature>
<keyword evidence="2" id="KW-0472">Membrane</keyword>
<proteinExistence type="predicted"/>
<sequence>MNGTDAAPAKEPTAVKEPVAPRHAAPEPEPVEDDAFARFSPATEEEKPTRLRRVLRGTGRALLHEWALAAYASLALAVAMTWPTLRYPAYTIPQDTGDPTLQAWQMAWSGHVLKTDWSQLWNSNSFYPEKYSFAFSDTLLGYAPAGLFGTGLEAALVRYNIMYVLLHALAFFGAYVLVRQLGSGKTGAAVAGAAFAYAPWRLAQAGHMHVMSVGGIALALAMLARGHGYSLRHGYRPELRKPGWVLAGWLVAAWQISLGFGIGLPFAYVLAAIAITSLITYFVRRKWFWSEPKPFGWMLLSCNAVGGFFFAATGGLLALAYFKVIELHPYAERSDVEVSWYSPPILGFFTSPAQSMPWGEAHSGAREALGWAAGETSLLPGFVLYGLAFAGLVMSIWTLRQRLLLFGGVVLTVILAMGTKFFGGRPGYLTLYDILPGWSGIRTPGRLVVWVTLLLAILAAGAVTAFVEQAKTVAEDRVPSRPHPLLRLATFLPLLLVLAEGLNVTEHPVVPLQPPSMATAQAPMLVLPSDPLTDMKVMVWSTDRMAPIVNGNSGFTPATLTEIRELTKTFPDQASVNRLRELGVKTVLVLREEAKGTPYEPALTAPADGLGVQRADAPDAVVFTLS</sequence>
<feature type="transmembrane region" description="Helical" evidence="2">
    <location>
        <begin position="266"/>
        <end position="283"/>
    </location>
</feature>
<keyword evidence="4" id="KW-1185">Reference proteome</keyword>
<dbReference type="Proteomes" id="UP000619293">
    <property type="component" value="Unassembled WGS sequence"/>
</dbReference>
<gene>
    <name evidence="3" type="ORF">Cch02nite_21140</name>
</gene>
<feature type="transmembrane region" description="Helical" evidence="2">
    <location>
        <begin position="295"/>
        <end position="322"/>
    </location>
</feature>
<feature type="transmembrane region" description="Helical" evidence="2">
    <location>
        <begin position="62"/>
        <end position="82"/>
    </location>
</feature>
<dbReference type="EMBL" id="BONG01000010">
    <property type="protein sequence ID" value="GIF88670.1"/>
    <property type="molecule type" value="Genomic_DNA"/>
</dbReference>
<feature type="region of interest" description="Disordered" evidence="1">
    <location>
        <begin position="1"/>
        <end position="44"/>
    </location>
</feature>
<name>A0A8J3NS01_9ACTN</name>
<evidence type="ECO:0000256" key="1">
    <source>
        <dbReference type="SAM" id="MobiDB-lite"/>
    </source>
</evidence>
<dbReference type="AlphaFoldDB" id="A0A8J3NS01"/>
<feature type="transmembrane region" description="Helical" evidence="2">
    <location>
        <begin position="161"/>
        <end position="182"/>
    </location>
</feature>
<protein>
    <submittedName>
        <fullName evidence="3">Uncharacterized protein</fullName>
    </submittedName>
</protein>
<feature type="transmembrane region" description="Helical" evidence="2">
    <location>
        <begin position="447"/>
        <end position="467"/>
    </location>
</feature>
<reference evidence="3 4" key="1">
    <citation type="submission" date="2021-01" db="EMBL/GenBank/DDBJ databases">
        <title>Whole genome shotgun sequence of Catellatospora chokoriensis NBRC 107358.</title>
        <authorList>
            <person name="Komaki H."/>
            <person name="Tamura T."/>
        </authorList>
    </citation>
    <scope>NUCLEOTIDE SEQUENCE [LARGE SCALE GENOMIC DNA]</scope>
    <source>
        <strain evidence="3 4">NBRC 107358</strain>
    </source>
</reference>
<evidence type="ECO:0000313" key="3">
    <source>
        <dbReference type="EMBL" id="GIF88670.1"/>
    </source>
</evidence>
<evidence type="ECO:0000256" key="2">
    <source>
        <dbReference type="SAM" id="Phobius"/>
    </source>
</evidence>
<feature type="transmembrane region" description="Helical" evidence="2">
    <location>
        <begin position="404"/>
        <end position="423"/>
    </location>
</feature>
<feature type="transmembrane region" description="Helical" evidence="2">
    <location>
        <begin position="378"/>
        <end position="397"/>
    </location>
</feature>
<feature type="transmembrane region" description="Helical" evidence="2">
    <location>
        <begin position="131"/>
        <end position="149"/>
    </location>
</feature>
<feature type="transmembrane region" description="Helical" evidence="2">
    <location>
        <begin position="202"/>
        <end position="223"/>
    </location>
</feature>
<organism evidence="3 4">
    <name type="scientific">Catellatospora chokoriensis</name>
    <dbReference type="NCBI Taxonomy" id="310353"/>
    <lineage>
        <taxon>Bacteria</taxon>
        <taxon>Bacillati</taxon>
        <taxon>Actinomycetota</taxon>
        <taxon>Actinomycetes</taxon>
        <taxon>Micromonosporales</taxon>
        <taxon>Micromonosporaceae</taxon>
        <taxon>Catellatospora</taxon>
    </lineage>
</organism>
<keyword evidence="2" id="KW-1133">Transmembrane helix</keyword>
<keyword evidence="2" id="KW-0812">Transmembrane</keyword>
<accession>A0A8J3NS01</accession>